<name>A0ABX9KI92_9FUSO</name>
<keyword evidence="1" id="KW-0378">Hydrolase</keyword>
<protein>
    <recommendedName>
        <fullName evidence="8">Superfamily II DNA or RNA helicase, SNF2 family</fullName>
    </recommendedName>
</protein>
<keyword evidence="7" id="KW-1185">Reference proteome</keyword>
<evidence type="ECO:0000259" key="3">
    <source>
        <dbReference type="PROSITE" id="PS50966"/>
    </source>
</evidence>
<dbReference type="SMART" id="SM00490">
    <property type="entry name" value="HELICc"/>
    <property type="match status" value="1"/>
</dbReference>
<dbReference type="PANTHER" id="PTHR10799">
    <property type="entry name" value="SNF2/RAD54 HELICASE FAMILY"/>
    <property type="match status" value="1"/>
</dbReference>
<dbReference type="SUPFAM" id="SSF52540">
    <property type="entry name" value="P-loop containing nucleoside triphosphate hydrolases"/>
    <property type="match status" value="2"/>
</dbReference>
<dbReference type="SMART" id="SM00487">
    <property type="entry name" value="DEXDc"/>
    <property type="match status" value="1"/>
</dbReference>
<keyword evidence="2" id="KW-0862">Zinc</keyword>
<organism evidence="6 7">
    <name type="scientific">Psychrilyobacter piezotolerans</name>
    <dbReference type="NCBI Taxonomy" id="2293438"/>
    <lineage>
        <taxon>Bacteria</taxon>
        <taxon>Fusobacteriati</taxon>
        <taxon>Fusobacteriota</taxon>
        <taxon>Fusobacteriia</taxon>
        <taxon>Fusobacteriales</taxon>
        <taxon>Fusobacteriaceae</taxon>
        <taxon>Psychrilyobacter</taxon>
    </lineage>
</organism>
<dbReference type="Pfam" id="PF04434">
    <property type="entry name" value="SWIM"/>
    <property type="match status" value="1"/>
</dbReference>
<dbReference type="InterPro" id="IPR013663">
    <property type="entry name" value="Helicase_SWF/SNF/SWI_bac"/>
</dbReference>
<evidence type="ECO:0008006" key="8">
    <source>
        <dbReference type="Google" id="ProtNLM"/>
    </source>
</evidence>
<reference evidence="6 7" key="1">
    <citation type="submission" date="2018-08" db="EMBL/GenBank/DDBJ databases">
        <title>Draft genome sequence of Psychrilyobacter sp. strain SD5 isolated from Black Sea water.</title>
        <authorList>
            <person name="Yadav S."/>
            <person name="Villanueva L."/>
            <person name="Damste J.S.S."/>
        </authorList>
    </citation>
    <scope>NUCLEOTIDE SEQUENCE [LARGE SCALE GENOMIC DNA]</scope>
    <source>
        <strain evidence="6 7">SD5</strain>
    </source>
</reference>
<evidence type="ECO:0000313" key="6">
    <source>
        <dbReference type="EMBL" id="REI41584.1"/>
    </source>
</evidence>
<gene>
    <name evidence="6" type="ORF">DYH56_06660</name>
</gene>
<feature type="domain" description="Helicase C-terminal" evidence="5">
    <location>
        <begin position="927"/>
        <end position="1077"/>
    </location>
</feature>
<dbReference type="InterPro" id="IPR014001">
    <property type="entry name" value="Helicase_ATP-bd"/>
</dbReference>
<evidence type="ECO:0000256" key="2">
    <source>
        <dbReference type="PROSITE-ProRule" id="PRU00325"/>
    </source>
</evidence>
<dbReference type="RefSeq" id="WP_114642089.1">
    <property type="nucleotide sequence ID" value="NZ_JAACIO010000009.1"/>
</dbReference>
<keyword evidence="2" id="KW-0863">Zinc-finger</keyword>
<dbReference type="EMBL" id="QUAJ01000009">
    <property type="protein sequence ID" value="REI41584.1"/>
    <property type="molecule type" value="Genomic_DNA"/>
</dbReference>
<dbReference type="Pfam" id="PF00271">
    <property type="entry name" value="Helicase_C"/>
    <property type="match status" value="1"/>
</dbReference>
<dbReference type="Gene3D" id="3.40.50.10810">
    <property type="entry name" value="Tandem AAA-ATPase domain"/>
    <property type="match status" value="1"/>
</dbReference>
<feature type="domain" description="SWIM-type" evidence="3">
    <location>
        <begin position="62"/>
        <end position="101"/>
    </location>
</feature>
<feature type="domain" description="Helicase ATP-binding" evidence="4">
    <location>
        <begin position="647"/>
        <end position="806"/>
    </location>
</feature>
<dbReference type="CDD" id="cd18012">
    <property type="entry name" value="DEXQc_arch_SWI2_SNF2"/>
    <property type="match status" value="1"/>
</dbReference>
<dbReference type="InterPro" id="IPR000330">
    <property type="entry name" value="SNF2_N"/>
</dbReference>
<evidence type="ECO:0000259" key="5">
    <source>
        <dbReference type="PROSITE" id="PS51194"/>
    </source>
</evidence>
<comment type="caution">
    <text evidence="6">The sequence shown here is derived from an EMBL/GenBank/DDBJ whole genome shotgun (WGS) entry which is preliminary data.</text>
</comment>
<dbReference type="Pfam" id="PF08455">
    <property type="entry name" value="SNF2_assoc"/>
    <property type="match status" value="1"/>
</dbReference>
<keyword evidence="2" id="KW-0479">Metal-binding</keyword>
<evidence type="ECO:0000313" key="7">
    <source>
        <dbReference type="Proteomes" id="UP000263486"/>
    </source>
</evidence>
<evidence type="ECO:0000256" key="1">
    <source>
        <dbReference type="ARBA" id="ARBA00022801"/>
    </source>
</evidence>
<sequence length="1092" mass="125606">MNISKREVKLIAGDISNYNRGLKSFKSNLCEIENAEYNWDDLEIEFQGTALGTKMYNFDIKLNIDVKAKDDRIMDYNCNCPAFDQYDRACKHIIGGLLTFEAGGYLDGIEEHILESSYSQPLLEVEDLELIHIDCDELEGLEEFEYYPYDEPDYNTPNKSRETLLYESLKKYEKSLEKTENIEEKIELETEYYLERENIYSYRPNYFLKIKIGIVGKRKYVVKDVVQFIDSYKHGKILEFGKEFEFNPAEHKLTDYDYKLLDQISRMCKITEEFLTKYNGYHISSVRKGKISLTNEWFKMFLENISGNENIKLDNEKMKLSSLEEANFTFINKKSLGVEPFSVLTDGAEFIATQAEIYPIKKKDRELIKILYDAASLQNGSISRAGELGKTLTKLVKNTDLGTIEFLDQVGEPIIFIDENRVYRNVLSIDIKVSYQKEMIVEGKKYLLNEDKKKTAEIFKEVTGLDQRSDFNTSLYGKGDVLEFFLNKLPKLNEKYNVQIDENLNRIKMKKVSIDGTIIKNGDLLEITFDTNGISEDDLKAIQLGLLNKKKYVKLSDDGIVDLADKKLRELEGTLAELDFELGTQQISEFTASKLGLISPSLNMKNVGDLKIEKLLKSIKNNEREIVPKSINATLRNYQNHGYDWMKKLHDSNLGGILADDMGLGKTLQAIALLTAVHSEQNGRSIVIAPTSLTHNWLKEIRKFSPELNAVIVEGSVKERKELLNNFKNGVILTSYGSFKKDIENYENLEFLVAMLDEAQNIKNSGTLVKKAVQKIKSSSRFALTGTPIENSIFELWSIFDFVLPTYLHSREKFKRNYGKKINQDMDEDCLINLKKLIKPFILRRTKSEVLKELPEKIVTNMILGMDTVQKKYYLSYLSKFKEELKDNLEEEFDKSRIKILALLTRLRQICCTPELFIENYKGKSAKVEALIELLEELKSGGHRVLVFSQFVKSFEIIKKQLDLKKITHFQIDGRTKAKKRLEMCDSFNGGEKDIFLISLKAGGSGLNLTGADVVIHFDPWWNPAIEAQATDRAHRIGQDKVVQVIKLITEGTVEEKIIEIQEKKSHLINSMVDSKGKIEKLTKKDILELFE</sequence>
<dbReference type="InterPro" id="IPR007527">
    <property type="entry name" value="Znf_SWIM"/>
</dbReference>
<dbReference type="PROSITE" id="PS51194">
    <property type="entry name" value="HELICASE_CTER"/>
    <property type="match status" value="1"/>
</dbReference>
<dbReference type="Proteomes" id="UP000263486">
    <property type="component" value="Unassembled WGS sequence"/>
</dbReference>
<dbReference type="InterPro" id="IPR038718">
    <property type="entry name" value="SNF2-like_sf"/>
</dbReference>
<dbReference type="Pfam" id="PF00176">
    <property type="entry name" value="SNF2-rel_dom"/>
    <property type="match status" value="1"/>
</dbReference>
<dbReference type="InterPro" id="IPR049730">
    <property type="entry name" value="SNF2/RAD54-like_C"/>
</dbReference>
<dbReference type="Gene3D" id="3.40.50.300">
    <property type="entry name" value="P-loop containing nucleotide triphosphate hydrolases"/>
    <property type="match status" value="1"/>
</dbReference>
<proteinExistence type="predicted"/>
<accession>A0ABX9KI92</accession>
<dbReference type="InterPro" id="IPR027417">
    <property type="entry name" value="P-loop_NTPase"/>
</dbReference>
<dbReference type="PROSITE" id="PS51192">
    <property type="entry name" value="HELICASE_ATP_BIND_1"/>
    <property type="match status" value="1"/>
</dbReference>
<dbReference type="CDD" id="cd18793">
    <property type="entry name" value="SF2_C_SNF"/>
    <property type="match status" value="1"/>
</dbReference>
<dbReference type="InterPro" id="IPR001650">
    <property type="entry name" value="Helicase_C-like"/>
</dbReference>
<dbReference type="PROSITE" id="PS50966">
    <property type="entry name" value="ZF_SWIM"/>
    <property type="match status" value="1"/>
</dbReference>
<evidence type="ECO:0000259" key="4">
    <source>
        <dbReference type="PROSITE" id="PS51192"/>
    </source>
</evidence>